<evidence type="ECO:0000256" key="3">
    <source>
        <dbReference type="ARBA" id="ARBA00022801"/>
    </source>
</evidence>
<keyword evidence="5" id="KW-0482">Metalloprotease</keyword>
<dbReference type="PANTHER" id="PTHR30471">
    <property type="entry name" value="DNA REPAIR PROTEIN RADC"/>
    <property type="match status" value="1"/>
</dbReference>
<keyword evidence="3" id="KW-0378">Hydrolase</keyword>
<dbReference type="Gene3D" id="3.40.140.10">
    <property type="entry name" value="Cytidine Deaminase, domain 2"/>
    <property type="match status" value="1"/>
</dbReference>
<evidence type="ECO:0000256" key="2">
    <source>
        <dbReference type="ARBA" id="ARBA00022723"/>
    </source>
</evidence>
<evidence type="ECO:0000256" key="4">
    <source>
        <dbReference type="ARBA" id="ARBA00022833"/>
    </source>
</evidence>
<dbReference type="PANTHER" id="PTHR30471:SF3">
    <property type="entry name" value="UPF0758 PROTEIN YEES-RELATED"/>
    <property type="match status" value="1"/>
</dbReference>
<gene>
    <name evidence="7" type="ORF">LCGC14_2811450</name>
</gene>
<dbReference type="InterPro" id="IPR037518">
    <property type="entry name" value="MPN"/>
</dbReference>
<proteinExistence type="predicted"/>
<dbReference type="InterPro" id="IPR020891">
    <property type="entry name" value="UPF0758_CS"/>
</dbReference>
<keyword evidence="4" id="KW-0862">Zinc</keyword>
<dbReference type="PROSITE" id="PS50249">
    <property type="entry name" value="MPN"/>
    <property type="match status" value="1"/>
</dbReference>
<reference evidence="7" key="1">
    <citation type="journal article" date="2015" name="Nature">
        <title>Complex archaea that bridge the gap between prokaryotes and eukaryotes.</title>
        <authorList>
            <person name="Spang A."/>
            <person name="Saw J.H."/>
            <person name="Jorgensen S.L."/>
            <person name="Zaremba-Niedzwiedzka K."/>
            <person name="Martijn J."/>
            <person name="Lind A.E."/>
            <person name="van Eijk R."/>
            <person name="Schleper C."/>
            <person name="Guy L."/>
            <person name="Ettema T.J."/>
        </authorList>
    </citation>
    <scope>NUCLEOTIDE SEQUENCE</scope>
</reference>
<organism evidence="7">
    <name type="scientific">marine sediment metagenome</name>
    <dbReference type="NCBI Taxonomy" id="412755"/>
    <lineage>
        <taxon>unclassified sequences</taxon>
        <taxon>metagenomes</taxon>
        <taxon>ecological metagenomes</taxon>
    </lineage>
</organism>
<feature type="domain" description="MPN" evidence="6">
    <location>
        <begin position="30"/>
        <end position="156"/>
    </location>
</feature>
<dbReference type="InterPro" id="IPR001405">
    <property type="entry name" value="UPF0758"/>
</dbReference>
<dbReference type="EMBL" id="LAZR01053034">
    <property type="protein sequence ID" value="KKK81637.1"/>
    <property type="molecule type" value="Genomic_DNA"/>
</dbReference>
<dbReference type="Pfam" id="PF04002">
    <property type="entry name" value="RadC"/>
    <property type="match status" value="1"/>
</dbReference>
<dbReference type="PROSITE" id="PS01302">
    <property type="entry name" value="UPF0758"/>
    <property type="match status" value="1"/>
</dbReference>
<name>A0A0F8YJQ8_9ZZZZ</name>
<dbReference type="GO" id="GO:0006508">
    <property type="term" value="P:proteolysis"/>
    <property type="evidence" value="ECO:0007669"/>
    <property type="project" value="UniProtKB-KW"/>
</dbReference>
<dbReference type="InterPro" id="IPR025657">
    <property type="entry name" value="RadC_JAB"/>
</dbReference>
<keyword evidence="2" id="KW-0479">Metal-binding</keyword>
<comment type="caution">
    <text evidence="7">The sequence shown here is derived from an EMBL/GenBank/DDBJ whole genome shotgun (WGS) entry which is preliminary data.</text>
</comment>
<keyword evidence="1" id="KW-0645">Protease</keyword>
<protein>
    <recommendedName>
        <fullName evidence="6">MPN domain-containing protein</fullName>
    </recommendedName>
</protein>
<dbReference type="GO" id="GO:0008237">
    <property type="term" value="F:metallopeptidase activity"/>
    <property type="evidence" value="ECO:0007669"/>
    <property type="project" value="UniProtKB-KW"/>
</dbReference>
<dbReference type="CDD" id="cd08071">
    <property type="entry name" value="MPN_DUF2466"/>
    <property type="match status" value="1"/>
</dbReference>
<evidence type="ECO:0000259" key="6">
    <source>
        <dbReference type="PROSITE" id="PS50249"/>
    </source>
</evidence>
<evidence type="ECO:0000256" key="1">
    <source>
        <dbReference type="ARBA" id="ARBA00022670"/>
    </source>
</evidence>
<accession>A0A0F8YJQ8</accession>
<dbReference type="AlphaFoldDB" id="A0A0F8YJQ8"/>
<evidence type="ECO:0000313" key="7">
    <source>
        <dbReference type="EMBL" id="KKK81637.1"/>
    </source>
</evidence>
<dbReference type="GO" id="GO:0046872">
    <property type="term" value="F:metal ion binding"/>
    <property type="evidence" value="ECO:0007669"/>
    <property type="project" value="UniProtKB-KW"/>
</dbReference>
<sequence>METKKEYYTKKIKTITLQIREPKATLNAKTANSSRKSFEIAQAIYKNLEPDQEHFSVLFLNSQNKMTGYKTLFSGAMSSSIVDSKIVFRNALLFGATAIILIHNHPSGNSKPSSEDKIITEDIIEIGVVLKLSVLDHIILADGTNDYFSFADEGLIKRYTDNIKILREH</sequence>
<evidence type="ECO:0000256" key="5">
    <source>
        <dbReference type="ARBA" id="ARBA00023049"/>
    </source>
</evidence>